<reference evidence="1 2" key="1">
    <citation type="submission" date="2024-02" db="EMBL/GenBank/DDBJ databases">
        <title>FIRST GENOME SEQUENCES OF Leishmania (Viannia) shawi, Leishmania (Viannia) lindenbergi AND Leishmania (Viannia) utingensis.</title>
        <authorList>
            <person name="Resadore F."/>
            <person name="Custodio M.G.F."/>
            <person name="Boite M.C."/>
            <person name="Cupolillo E."/>
            <person name="Ferreira G.E.M."/>
        </authorList>
    </citation>
    <scope>NUCLEOTIDE SEQUENCE [LARGE SCALE GENOMIC DNA]</scope>
    <source>
        <strain evidence="1 2">MHOM/BR/1966/M15733</strain>
    </source>
</reference>
<proteinExistence type="predicted"/>
<feature type="non-terminal residue" evidence="1">
    <location>
        <position position="111"/>
    </location>
</feature>
<dbReference type="AlphaFoldDB" id="A0AAW3AMM4"/>
<accession>A0AAW3AMM4</accession>
<sequence length="111" mass="11780">MQQLHFFSSNIGLSLVTRRGHTSVRGIGFQCPLCVVRPGSSSIPADAEPRLAAAGPSAYGAGRSERCIAADVGDSVLDGAAPERPATVKALVASMWWAERRRDSSRLTRAD</sequence>
<name>A0AAW3AMM4_9TRYP</name>
<dbReference type="EMBL" id="JBAMZK010000020">
    <property type="protein sequence ID" value="KAL0507302.1"/>
    <property type="molecule type" value="Genomic_DNA"/>
</dbReference>
<dbReference type="Proteomes" id="UP001500131">
    <property type="component" value="Unassembled WGS sequence"/>
</dbReference>
<evidence type="ECO:0000313" key="2">
    <source>
        <dbReference type="Proteomes" id="UP001500131"/>
    </source>
</evidence>
<keyword evidence="2" id="KW-1185">Reference proteome</keyword>
<comment type="caution">
    <text evidence="1">The sequence shown here is derived from an EMBL/GenBank/DDBJ whole genome shotgun (WGS) entry which is preliminary data.</text>
</comment>
<protein>
    <submittedName>
        <fullName evidence="1">Uncharacterized protein</fullName>
    </submittedName>
</protein>
<evidence type="ECO:0000313" key="1">
    <source>
        <dbReference type="EMBL" id="KAL0507302.1"/>
    </source>
</evidence>
<organism evidence="1 2">
    <name type="scientific">Leishmania lindenbergi</name>
    <dbReference type="NCBI Taxonomy" id="651832"/>
    <lineage>
        <taxon>Eukaryota</taxon>
        <taxon>Discoba</taxon>
        <taxon>Euglenozoa</taxon>
        <taxon>Kinetoplastea</taxon>
        <taxon>Metakinetoplastina</taxon>
        <taxon>Trypanosomatida</taxon>
        <taxon>Trypanosomatidae</taxon>
        <taxon>Leishmaniinae</taxon>
        <taxon>Leishmania</taxon>
    </lineage>
</organism>
<gene>
    <name evidence="1" type="ORF">Q4I31_002948</name>
</gene>